<keyword evidence="3" id="KW-0378">Hydrolase</keyword>
<evidence type="ECO:0000313" key="10">
    <source>
        <dbReference type="Proteomes" id="UP001319180"/>
    </source>
</evidence>
<gene>
    <name evidence="9" type="ORF">KK078_10310</name>
</gene>
<keyword evidence="8" id="KW-0732">Signal</keyword>
<protein>
    <submittedName>
        <fullName evidence="9">Xylosidase</fullName>
    </submittedName>
</protein>
<keyword evidence="7" id="KW-0472">Membrane</keyword>
<dbReference type="AlphaFoldDB" id="A0AAP2D7Q2"/>
<evidence type="ECO:0000256" key="3">
    <source>
        <dbReference type="ARBA" id="ARBA00022801"/>
    </source>
</evidence>
<reference evidence="9 10" key="1">
    <citation type="submission" date="2021-05" db="EMBL/GenBank/DDBJ databases">
        <title>A Polyphasic approach of four new species of the genus Ohtaekwangia: Ohtaekwangia histidinii sp. nov., Ohtaekwangia cretensis sp. nov., Ohtaekwangia indiensis sp. nov., Ohtaekwangia reichenbachii sp. nov. from diverse environment.</title>
        <authorList>
            <person name="Octaviana S."/>
        </authorList>
    </citation>
    <scope>NUCLEOTIDE SEQUENCE [LARGE SCALE GENOMIC DNA]</scope>
    <source>
        <strain evidence="9 10">PWU37</strain>
    </source>
</reference>
<keyword evidence="2" id="KW-0812">Transmembrane</keyword>
<evidence type="ECO:0000256" key="6">
    <source>
        <dbReference type="ARBA" id="ARBA00023034"/>
    </source>
</evidence>
<dbReference type="CDD" id="cd11576">
    <property type="entry name" value="GH99_GH71_like_2"/>
    <property type="match status" value="1"/>
</dbReference>
<dbReference type="PANTHER" id="PTHR13572">
    <property type="entry name" value="ENDO-ALPHA-1,2-MANNOSIDASE"/>
    <property type="match status" value="1"/>
</dbReference>
<dbReference type="RefSeq" id="WP_254090188.1">
    <property type="nucleotide sequence ID" value="NZ_JAHESC010000012.1"/>
</dbReference>
<keyword evidence="10" id="KW-1185">Reference proteome</keyword>
<keyword evidence="5" id="KW-1133">Transmembrane helix</keyword>
<sequence>MKKKYTLPLLLVLFSTALFAQSRHSAATLYPSYKGLVMAGYQGWFRAAGDGSTAKRYAYGDDSRSGVDMWPDVSEYEKTYETPFKLADGTTARFFSSLDKSTVDLHFKWMQQYGVDGVFMQRFFDDAQHENRRKESSLILQNALEAASKYKRAVAVMYDLSGLKGSGQDCSALIEDWKYLIDQLKVTQQKGEKTYLHHRGKPLVVIWGLGFPDRPYNIRNIGMDRFLDFLKNDPVYGNCSVMLGVPTGWRSLDADCAPDPYLHELIRRADLVMPWAVQRFSPLLHNDMDRYRDILLQDMKWCRENNVDYVPCVYPGFSWHNLSVHAFPDDIKPVGSIPRQGGRFYWQMISTALNAGAEMLYVAMFDEVNEGTAIFKGSDNPPVGKNTQFIDMDHKPSDHYLWLTGEAAKILRREKPLVFTLPERK</sequence>
<dbReference type="PANTHER" id="PTHR13572:SF4">
    <property type="entry name" value="RE57134P"/>
    <property type="match status" value="1"/>
</dbReference>
<proteinExistence type="predicted"/>
<evidence type="ECO:0000256" key="8">
    <source>
        <dbReference type="SAM" id="SignalP"/>
    </source>
</evidence>
<evidence type="ECO:0000256" key="1">
    <source>
        <dbReference type="ARBA" id="ARBA00004323"/>
    </source>
</evidence>
<accession>A0AAP2D7Q2</accession>
<dbReference type="InterPro" id="IPR026071">
    <property type="entry name" value="Glyco_Hydrolase_99"/>
</dbReference>
<name>A0AAP2D7Q2_9BACT</name>
<organism evidence="9 10">
    <name type="scientific">Dawidia soli</name>
    <dbReference type="NCBI Taxonomy" id="2782352"/>
    <lineage>
        <taxon>Bacteria</taxon>
        <taxon>Pseudomonadati</taxon>
        <taxon>Bacteroidota</taxon>
        <taxon>Cytophagia</taxon>
        <taxon>Cytophagales</taxon>
        <taxon>Chryseotaleaceae</taxon>
        <taxon>Dawidia</taxon>
    </lineage>
</organism>
<evidence type="ECO:0000256" key="2">
    <source>
        <dbReference type="ARBA" id="ARBA00022692"/>
    </source>
</evidence>
<comment type="subcellular location">
    <subcellularLocation>
        <location evidence="1">Golgi apparatus membrane</location>
        <topology evidence="1">Single-pass type II membrane protein</topology>
    </subcellularLocation>
</comment>
<keyword evidence="6" id="KW-0333">Golgi apparatus</keyword>
<feature type="chain" id="PRO_5043009730" evidence="8">
    <location>
        <begin position="21"/>
        <end position="425"/>
    </location>
</feature>
<feature type="signal peptide" evidence="8">
    <location>
        <begin position="1"/>
        <end position="20"/>
    </location>
</feature>
<comment type="caution">
    <text evidence="9">The sequence shown here is derived from an EMBL/GenBank/DDBJ whole genome shotgun (WGS) entry which is preliminary data.</text>
</comment>
<evidence type="ECO:0000256" key="4">
    <source>
        <dbReference type="ARBA" id="ARBA00022968"/>
    </source>
</evidence>
<keyword evidence="4" id="KW-0735">Signal-anchor</keyword>
<evidence type="ECO:0000256" key="7">
    <source>
        <dbReference type="ARBA" id="ARBA00023136"/>
    </source>
</evidence>
<evidence type="ECO:0000313" key="9">
    <source>
        <dbReference type="EMBL" id="MBT1686953.1"/>
    </source>
</evidence>
<dbReference type="GO" id="GO:0004559">
    <property type="term" value="F:alpha-mannosidase activity"/>
    <property type="evidence" value="ECO:0007669"/>
    <property type="project" value="TreeGrafter"/>
</dbReference>
<dbReference type="EMBL" id="JAHESC010000012">
    <property type="protein sequence ID" value="MBT1686953.1"/>
    <property type="molecule type" value="Genomic_DNA"/>
</dbReference>
<dbReference type="Gene3D" id="3.20.20.80">
    <property type="entry name" value="Glycosidases"/>
    <property type="match status" value="1"/>
</dbReference>
<evidence type="ECO:0000256" key="5">
    <source>
        <dbReference type="ARBA" id="ARBA00022989"/>
    </source>
</evidence>
<dbReference type="Proteomes" id="UP001319180">
    <property type="component" value="Unassembled WGS sequence"/>
</dbReference>